<sequence length="1270" mass="130299">MGAQGSVGRPDGPDSVVPGHGPGTARDLLPWPYLPRTAASASELPVLGTRLVPPRPVVPSISRGRLLDRLDTAVGGPLTCVCAPAGTGKTMLLADWARSGRSRHPVVWLRVDPALGSLGSPRARQAAGRVLGAQETQGTPGLSASSSVPHRSAPSVSLWAQILRALCRDAALPAGDQLARLAAGSAGSAGSCPERFRRELVNHLAEMPAPAVLILDDAHLIRDPDDLAVLELLAGEGDGRLRLVLAGRTPVLRAHRLRAEGRLTEFGPSDLAFTAQEAAQLLAAHGLPATDRLATALWRQTEGWAVGLRLAAAGAVERARSADGVRPVSMPRDGWRAGDVDEVGEAGLAGAADSVPAELDPSWGPQAAIAEYLHAEVLASYPEPTRRFLLRTSVLERISGPLAAAVAAIDIAPDGVAPDGVAPDGIASDGIGAVGPVWRPGAARARRGAVHLLRDFARTGGFLVPLDRFRSGGYPAGTAAGAEAADPLPDWYRYNRLLGMILRGLLQRDPDEDPRELNLRAALWFAANDSTSDAARHALRAGDWWYLACLLVDGSALMDILFGRASELGVLVAALPAGAAGLSPECDLVLAVAHLRSGQLEAGSASLLSARARLPAVLSGPGASRRRTLVERIDLVEIYRAELAGQPTEMITASRRLLRSSATSASRSSGRPEASGQSSLPVPAGAPGGSDGSDGSGSGASGAADQPAETRKNPPRPGRPADERARAVALCARGRGELWLGRLSTAAGFLQEGAVAARRAGLTGVETSCLGALALQYALRGRLRQAESVLSLVLGDADPASDHHAPDAGPAAAAPGLAEARLAAAMVWLQRVELVEADRCLGAARRSLTVASPVFLVELVTVCDTRLRLLRGAPDDVRAARRMLAVGRPGPMPPLCAAARRAAEADLLVAAGTPEAARRLLLRDSERAADPQMQLALARSALACGDVPAAEETLAPLLRADDGGAGLVAACVLGAVAAARRNDHARAGGLLARAVALAADEGMVAPFTEAGEELLDLMAAHPELTDGHPAFVAALDRSAAPRLAASLLAVTPRAAVPGPLASPPDPSNGLRPTGLPRPATGSGLATRGHGNSGGRTVPGAGAEVIVPAPTRPPADRAGEATPGRWPPSAPAAGPRAATPAPAAGGARFASGAPGAAGSRAAAPAPGFGTGPGAGNRPEVIGRPEETRAGAGGGSPLVLPGGLGTEPAERLSERELAVLSYLPTMLTTAEIAAEMYVSVNTVKTHLKSIYRKLDVARRRDAVHRARALHLL</sequence>
<dbReference type="OrthoDB" id="136365at2"/>
<accession>A0A1S1QKZ6</accession>
<dbReference type="InterPro" id="IPR036388">
    <property type="entry name" value="WH-like_DNA-bd_sf"/>
</dbReference>
<evidence type="ECO:0000313" key="7">
    <source>
        <dbReference type="Proteomes" id="UP000179627"/>
    </source>
</evidence>
<feature type="compositionally biased region" description="Low complexity" evidence="4">
    <location>
        <begin position="1130"/>
        <end position="1166"/>
    </location>
</feature>
<feature type="region of interest" description="Disordered" evidence="4">
    <location>
        <begin position="127"/>
        <end position="150"/>
    </location>
</feature>
<name>A0A1S1QKZ6_9ACTN</name>
<protein>
    <submittedName>
        <fullName evidence="6">Helix-turn-helix transcriptional regulator</fullName>
    </submittedName>
</protein>
<dbReference type="GO" id="GO:0006355">
    <property type="term" value="P:regulation of DNA-templated transcription"/>
    <property type="evidence" value="ECO:0007669"/>
    <property type="project" value="InterPro"/>
</dbReference>
<proteinExistence type="predicted"/>
<dbReference type="Gene3D" id="1.10.10.10">
    <property type="entry name" value="Winged helix-like DNA-binding domain superfamily/Winged helix DNA-binding domain"/>
    <property type="match status" value="1"/>
</dbReference>
<dbReference type="InterPro" id="IPR059106">
    <property type="entry name" value="WHD_MalT"/>
</dbReference>
<dbReference type="Pfam" id="PF00196">
    <property type="entry name" value="GerE"/>
    <property type="match status" value="1"/>
</dbReference>
<dbReference type="InterPro" id="IPR003593">
    <property type="entry name" value="AAA+_ATPase"/>
</dbReference>
<dbReference type="EMBL" id="MBLM01000130">
    <property type="protein sequence ID" value="OHV33762.1"/>
    <property type="molecule type" value="Genomic_DNA"/>
</dbReference>
<dbReference type="PANTHER" id="PTHR44688:SF16">
    <property type="entry name" value="DNA-BINDING TRANSCRIPTIONAL ACTIVATOR DEVR_DOSR"/>
    <property type="match status" value="1"/>
</dbReference>
<keyword evidence="2" id="KW-0238">DNA-binding</keyword>
<dbReference type="Pfam" id="PF13401">
    <property type="entry name" value="AAA_22"/>
    <property type="match status" value="1"/>
</dbReference>
<dbReference type="InterPro" id="IPR011990">
    <property type="entry name" value="TPR-like_helical_dom_sf"/>
</dbReference>
<dbReference type="PROSITE" id="PS50043">
    <property type="entry name" value="HTH_LUXR_2"/>
    <property type="match status" value="1"/>
</dbReference>
<feature type="compositionally biased region" description="Gly residues" evidence="4">
    <location>
        <begin position="686"/>
        <end position="700"/>
    </location>
</feature>
<feature type="region of interest" description="Disordered" evidence="4">
    <location>
        <begin position="1055"/>
        <end position="1205"/>
    </location>
</feature>
<dbReference type="PRINTS" id="PR00038">
    <property type="entry name" value="HTHLUXR"/>
</dbReference>
<reference evidence="7" key="1">
    <citation type="submission" date="2016-07" db="EMBL/GenBank/DDBJ databases">
        <title>Sequence Frankia sp. strain CcI1.17.</title>
        <authorList>
            <person name="Ghodhbane-Gtari F."/>
            <person name="Swanson E."/>
            <person name="Gueddou A."/>
            <person name="Morris K."/>
            <person name="Hezbri K."/>
            <person name="Ktari A."/>
            <person name="Nouioui I."/>
            <person name="Abebe-Akele F."/>
            <person name="Simpson S."/>
            <person name="Thomas K."/>
            <person name="Gtari M."/>
            <person name="Tisa L.S."/>
            <person name="Hurst S."/>
        </authorList>
    </citation>
    <scope>NUCLEOTIDE SEQUENCE [LARGE SCALE GENOMIC DNA]</scope>
    <source>
        <strain evidence="7">Cc1.17</strain>
    </source>
</reference>
<dbReference type="InterPro" id="IPR049945">
    <property type="entry name" value="AAA_22"/>
</dbReference>
<feature type="compositionally biased region" description="Polar residues" evidence="4">
    <location>
        <begin position="134"/>
        <end position="149"/>
    </location>
</feature>
<dbReference type="GO" id="GO:0003677">
    <property type="term" value="F:DNA binding"/>
    <property type="evidence" value="ECO:0007669"/>
    <property type="project" value="UniProtKB-KW"/>
</dbReference>
<dbReference type="InterPro" id="IPR027417">
    <property type="entry name" value="P-loop_NTPase"/>
</dbReference>
<keyword evidence="3" id="KW-0804">Transcription</keyword>
<gene>
    <name evidence="6" type="ORF">CC117_05165</name>
</gene>
<evidence type="ECO:0000256" key="2">
    <source>
        <dbReference type="ARBA" id="ARBA00023125"/>
    </source>
</evidence>
<dbReference type="SUPFAM" id="SSF52540">
    <property type="entry name" value="P-loop containing nucleoside triphosphate hydrolases"/>
    <property type="match status" value="1"/>
</dbReference>
<dbReference type="InterPro" id="IPR016032">
    <property type="entry name" value="Sig_transdc_resp-reg_C-effctor"/>
</dbReference>
<dbReference type="SUPFAM" id="SSF46894">
    <property type="entry name" value="C-terminal effector domain of the bipartite response regulators"/>
    <property type="match status" value="1"/>
</dbReference>
<dbReference type="InterPro" id="IPR000792">
    <property type="entry name" value="Tscrpt_reg_LuxR_C"/>
</dbReference>
<evidence type="ECO:0000259" key="5">
    <source>
        <dbReference type="PROSITE" id="PS50043"/>
    </source>
</evidence>
<keyword evidence="1" id="KW-0805">Transcription regulation</keyword>
<dbReference type="CDD" id="cd06170">
    <property type="entry name" value="LuxR_C_like"/>
    <property type="match status" value="1"/>
</dbReference>
<comment type="caution">
    <text evidence="6">The sequence shown here is derived from an EMBL/GenBank/DDBJ whole genome shotgun (WGS) entry which is preliminary data.</text>
</comment>
<dbReference type="Proteomes" id="UP000179627">
    <property type="component" value="Unassembled WGS sequence"/>
</dbReference>
<evidence type="ECO:0000256" key="4">
    <source>
        <dbReference type="SAM" id="MobiDB-lite"/>
    </source>
</evidence>
<dbReference type="SMART" id="SM00382">
    <property type="entry name" value="AAA"/>
    <property type="match status" value="1"/>
</dbReference>
<dbReference type="AlphaFoldDB" id="A0A1S1QKZ6"/>
<dbReference type="RefSeq" id="WP_071086817.1">
    <property type="nucleotide sequence ID" value="NZ_MBLM01000130.1"/>
</dbReference>
<organism evidence="6 7">
    <name type="scientific">Parafrankia colletiae</name>
    <dbReference type="NCBI Taxonomy" id="573497"/>
    <lineage>
        <taxon>Bacteria</taxon>
        <taxon>Bacillati</taxon>
        <taxon>Actinomycetota</taxon>
        <taxon>Actinomycetes</taxon>
        <taxon>Frankiales</taxon>
        <taxon>Frankiaceae</taxon>
        <taxon>Parafrankia</taxon>
    </lineage>
</organism>
<evidence type="ECO:0000313" key="6">
    <source>
        <dbReference type="EMBL" id="OHV33762.1"/>
    </source>
</evidence>
<keyword evidence="7" id="KW-1185">Reference proteome</keyword>
<dbReference type="GO" id="GO:0016887">
    <property type="term" value="F:ATP hydrolysis activity"/>
    <property type="evidence" value="ECO:0007669"/>
    <property type="project" value="InterPro"/>
</dbReference>
<feature type="domain" description="HTH luxR-type" evidence="5">
    <location>
        <begin position="1203"/>
        <end position="1268"/>
    </location>
</feature>
<dbReference type="Pfam" id="PF25873">
    <property type="entry name" value="WHD_MalT"/>
    <property type="match status" value="1"/>
</dbReference>
<feature type="region of interest" description="Disordered" evidence="4">
    <location>
        <begin position="661"/>
        <end position="723"/>
    </location>
</feature>
<evidence type="ECO:0000256" key="1">
    <source>
        <dbReference type="ARBA" id="ARBA00023015"/>
    </source>
</evidence>
<dbReference type="Gene3D" id="1.25.40.10">
    <property type="entry name" value="Tetratricopeptide repeat domain"/>
    <property type="match status" value="1"/>
</dbReference>
<dbReference type="SMART" id="SM00421">
    <property type="entry name" value="HTH_LUXR"/>
    <property type="match status" value="1"/>
</dbReference>
<feature type="region of interest" description="Disordered" evidence="4">
    <location>
        <begin position="1"/>
        <end position="22"/>
    </location>
</feature>
<dbReference type="PANTHER" id="PTHR44688">
    <property type="entry name" value="DNA-BINDING TRANSCRIPTIONAL ACTIVATOR DEVR_DOSR"/>
    <property type="match status" value="1"/>
</dbReference>
<evidence type="ECO:0000256" key="3">
    <source>
        <dbReference type="ARBA" id="ARBA00023163"/>
    </source>
</evidence>